<evidence type="ECO:0000256" key="3">
    <source>
        <dbReference type="ARBA" id="ARBA00022960"/>
    </source>
</evidence>
<keyword evidence="5 7" id="KW-0413">Isomerase</keyword>
<dbReference type="PANTHER" id="PTHR21198:SF2">
    <property type="entry name" value="GLUTAMATE RACEMASE"/>
    <property type="match status" value="1"/>
</dbReference>
<feature type="binding site" evidence="7">
    <location>
        <begin position="118"/>
        <end position="119"/>
    </location>
    <ligand>
        <name>substrate</name>
    </ligand>
</feature>
<feature type="binding site" evidence="7">
    <location>
        <begin position="86"/>
        <end position="87"/>
    </location>
    <ligand>
        <name>substrate</name>
    </ligand>
</feature>
<name>A0ABM6A1C5_9GAMM</name>
<reference evidence="8 9" key="1">
    <citation type="submission" date="2016-03" db="EMBL/GenBank/DDBJ databases">
        <title>Genome sequencing of Psychrobacter alimentarius PAMC 27889.</title>
        <authorList>
            <person name="Lee J."/>
            <person name="Kim O.-S."/>
        </authorList>
    </citation>
    <scope>NUCLEOTIDE SEQUENCE [LARGE SCALE GENOMIC DNA]</scope>
    <source>
        <strain evidence="8 9">PAMC 27889</strain>
    </source>
</reference>
<dbReference type="InterPro" id="IPR001920">
    <property type="entry name" value="Asp/Glu_race"/>
</dbReference>
<dbReference type="SUPFAM" id="SSF53681">
    <property type="entry name" value="Aspartate/glutamate racemase"/>
    <property type="match status" value="2"/>
</dbReference>
<sequence>MDITANHSINIVKVRTDTFTGSAFVKMNEVDIKEVATQTGTMPNACNSPIGVFDSGIGGLSVYLHLARQLPAERYVYYADTLNVPYGNRDSEDIEALTLTAVEWLYQQGCKLIVMACNSASAYALEKARRCYPQLLIVGLVPALKPAVLASKSGLVAVLATKATLNGSLLNDVIDNVAKPNHTEVVKYFDPQLVPWVEAGMPEQDATAERLRQQLQAFANDGIDQLVLGCTHYPFFKPFLLDEIARQQLSMQVVDSGQAIAERVKQLLVMNQLSACTNNEAEDNHSDINEKTNVDIKYPLTFYATRYDDKLSVLIQRLLGEETILQYYVK</sequence>
<keyword evidence="6 7" id="KW-0961">Cell wall biogenesis/degradation</keyword>
<dbReference type="PANTHER" id="PTHR21198">
    <property type="entry name" value="GLUTAMATE RACEMASE"/>
    <property type="match status" value="1"/>
</dbReference>
<gene>
    <name evidence="7" type="primary">murI</name>
    <name evidence="8" type="ORF">A3K91_2498</name>
</gene>
<evidence type="ECO:0000256" key="7">
    <source>
        <dbReference type="HAMAP-Rule" id="MF_00258"/>
    </source>
</evidence>
<keyword evidence="3 7" id="KW-0133">Cell shape</keyword>
<dbReference type="InterPro" id="IPR004391">
    <property type="entry name" value="Glu_race"/>
</dbReference>
<dbReference type="PROSITE" id="PS00923">
    <property type="entry name" value="ASP_GLU_RACEMASE_1"/>
    <property type="match status" value="1"/>
</dbReference>
<dbReference type="Gene3D" id="3.40.50.1860">
    <property type="match status" value="2"/>
</dbReference>
<comment type="catalytic activity">
    <reaction evidence="1 7">
        <text>L-glutamate = D-glutamate</text>
        <dbReference type="Rhea" id="RHEA:12813"/>
        <dbReference type="ChEBI" id="CHEBI:29985"/>
        <dbReference type="ChEBI" id="CHEBI:29986"/>
        <dbReference type="EC" id="5.1.1.3"/>
    </reaction>
</comment>
<evidence type="ECO:0000256" key="4">
    <source>
        <dbReference type="ARBA" id="ARBA00022984"/>
    </source>
</evidence>
<dbReference type="NCBIfam" id="TIGR00067">
    <property type="entry name" value="glut_race"/>
    <property type="match status" value="1"/>
</dbReference>
<feature type="binding site" evidence="7">
    <location>
        <begin position="54"/>
        <end position="55"/>
    </location>
    <ligand>
        <name>substrate</name>
    </ligand>
</feature>
<dbReference type="InterPro" id="IPR018187">
    <property type="entry name" value="Asp/Glu_racemase_AS_1"/>
</dbReference>
<dbReference type="HAMAP" id="MF_00258">
    <property type="entry name" value="Glu_racemase"/>
    <property type="match status" value="1"/>
</dbReference>
<evidence type="ECO:0000313" key="8">
    <source>
        <dbReference type="EMBL" id="AMT98070.1"/>
    </source>
</evidence>
<dbReference type="EC" id="5.1.1.3" evidence="2 7"/>
<feature type="active site" description="Proton donor/acceptor" evidence="7">
    <location>
        <position position="230"/>
    </location>
</feature>
<comment type="function">
    <text evidence="7">Provides the (R)-glutamate required for cell wall biosynthesis.</text>
</comment>
<evidence type="ECO:0000256" key="2">
    <source>
        <dbReference type="ARBA" id="ARBA00013090"/>
    </source>
</evidence>
<feature type="active site" description="Proton donor/acceptor" evidence="7">
    <location>
        <position position="117"/>
    </location>
</feature>
<comment type="pathway">
    <text evidence="7">Cell wall biogenesis; peptidoglycan biosynthesis.</text>
</comment>
<dbReference type="Pfam" id="PF01177">
    <property type="entry name" value="Asp_Glu_race"/>
    <property type="match status" value="1"/>
</dbReference>
<dbReference type="Proteomes" id="UP000076104">
    <property type="component" value="Chromosome"/>
</dbReference>
<protein>
    <recommendedName>
        <fullName evidence="2 7">Glutamate racemase</fullName>
        <ecNumber evidence="2 7">5.1.1.3</ecNumber>
    </recommendedName>
</protein>
<evidence type="ECO:0000313" key="9">
    <source>
        <dbReference type="Proteomes" id="UP000076104"/>
    </source>
</evidence>
<organism evidence="8 9">
    <name type="scientific">Psychrobacter alimentarius</name>
    <dbReference type="NCBI Taxonomy" id="261164"/>
    <lineage>
        <taxon>Bacteria</taxon>
        <taxon>Pseudomonadati</taxon>
        <taxon>Pseudomonadota</taxon>
        <taxon>Gammaproteobacteria</taxon>
        <taxon>Moraxellales</taxon>
        <taxon>Moraxellaceae</taxon>
        <taxon>Psychrobacter</taxon>
    </lineage>
</organism>
<comment type="similarity">
    <text evidence="7">Belongs to the aspartate/glutamate racemases family.</text>
</comment>
<dbReference type="InterPro" id="IPR015942">
    <property type="entry name" value="Asp/Glu/hydantoin_racemase"/>
</dbReference>
<evidence type="ECO:0000256" key="1">
    <source>
        <dbReference type="ARBA" id="ARBA00001602"/>
    </source>
</evidence>
<accession>A0ABM6A1C5</accession>
<keyword evidence="9" id="KW-1185">Reference proteome</keyword>
<evidence type="ECO:0000256" key="6">
    <source>
        <dbReference type="ARBA" id="ARBA00023316"/>
    </source>
</evidence>
<evidence type="ECO:0000256" key="5">
    <source>
        <dbReference type="ARBA" id="ARBA00023235"/>
    </source>
</evidence>
<proteinExistence type="inferred from homology"/>
<feature type="binding site" evidence="7">
    <location>
        <begin position="231"/>
        <end position="232"/>
    </location>
    <ligand>
        <name>substrate</name>
    </ligand>
</feature>
<keyword evidence="4 7" id="KW-0573">Peptidoglycan synthesis</keyword>
<dbReference type="EMBL" id="CP014945">
    <property type="protein sequence ID" value="AMT98070.1"/>
    <property type="molecule type" value="Genomic_DNA"/>
</dbReference>